<accession>A0AAW2HT77</accession>
<comment type="caution">
    <text evidence="2">The sequence shown here is derived from an EMBL/GenBank/DDBJ whole genome shotgun (WGS) entry which is preliminary data.</text>
</comment>
<feature type="compositionally biased region" description="Basic and acidic residues" evidence="1">
    <location>
        <begin position="95"/>
        <end position="117"/>
    </location>
</feature>
<gene>
    <name evidence="2" type="ORF">PYX00_005859</name>
</gene>
<dbReference type="AlphaFoldDB" id="A0AAW2HT77"/>
<organism evidence="2">
    <name type="scientific">Menopon gallinae</name>
    <name type="common">poultry shaft louse</name>
    <dbReference type="NCBI Taxonomy" id="328185"/>
    <lineage>
        <taxon>Eukaryota</taxon>
        <taxon>Metazoa</taxon>
        <taxon>Ecdysozoa</taxon>
        <taxon>Arthropoda</taxon>
        <taxon>Hexapoda</taxon>
        <taxon>Insecta</taxon>
        <taxon>Pterygota</taxon>
        <taxon>Neoptera</taxon>
        <taxon>Paraneoptera</taxon>
        <taxon>Psocodea</taxon>
        <taxon>Troctomorpha</taxon>
        <taxon>Phthiraptera</taxon>
        <taxon>Amblycera</taxon>
        <taxon>Menoponidae</taxon>
        <taxon>Menopon</taxon>
    </lineage>
</organism>
<feature type="region of interest" description="Disordered" evidence="1">
    <location>
        <begin position="1"/>
        <end position="117"/>
    </location>
</feature>
<feature type="compositionally biased region" description="Basic and acidic residues" evidence="1">
    <location>
        <begin position="34"/>
        <end position="43"/>
    </location>
</feature>
<protein>
    <submittedName>
        <fullName evidence="2">Uncharacterized protein</fullName>
    </submittedName>
</protein>
<proteinExistence type="predicted"/>
<name>A0AAW2HT77_9NEOP</name>
<sequence>MSRTNIRGESGDKHGEGDENNSEGRNCLLSAAMRRKDGNDDSAKPSAVVDGEIRSKKAEGEVAGRNTERWNWTKMDLEEVGRSRTSSGTEEEMEEMRGRRVPETEEWTRRDVRDRNV</sequence>
<reference evidence="2" key="1">
    <citation type="journal article" date="2024" name="Gigascience">
        <title>Chromosome-level genome of the poultry shaft louse Menopon gallinae provides insight into the host-switching and adaptive evolution of parasitic lice.</title>
        <authorList>
            <person name="Xu Y."/>
            <person name="Ma L."/>
            <person name="Liu S."/>
            <person name="Liang Y."/>
            <person name="Liu Q."/>
            <person name="He Z."/>
            <person name="Tian L."/>
            <person name="Duan Y."/>
            <person name="Cai W."/>
            <person name="Li H."/>
            <person name="Song F."/>
        </authorList>
    </citation>
    <scope>NUCLEOTIDE SEQUENCE</scope>
    <source>
        <strain evidence="2">Cailab_2023a</strain>
    </source>
</reference>
<evidence type="ECO:0000313" key="2">
    <source>
        <dbReference type="EMBL" id="KAL0273105.1"/>
    </source>
</evidence>
<dbReference type="EMBL" id="JARGDH010000003">
    <property type="protein sequence ID" value="KAL0273105.1"/>
    <property type="molecule type" value="Genomic_DNA"/>
</dbReference>
<feature type="compositionally biased region" description="Basic and acidic residues" evidence="1">
    <location>
        <begin position="51"/>
        <end position="68"/>
    </location>
</feature>
<evidence type="ECO:0000256" key="1">
    <source>
        <dbReference type="SAM" id="MobiDB-lite"/>
    </source>
</evidence>